<feature type="transmembrane region" description="Helical" evidence="2">
    <location>
        <begin position="285"/>
        <end position="306"/>
    </location>
</feature>
<proteinExistence type="predicted"/>
<accession>A0A6A6SMP9</accession>
<feature type="region of interest" description="Disordered" evidence="1">
    <location>
        <begin position="216"/>
        <end position="277"/>
    </location>
</feature>
<keyword evidence="2" id="KW-0472">Membrane</keyword>
<feature type="compositionally biased region" description="Basic residues" evidence="1">
    <location>
        <begin position="1"/>
        <end position="10"/>
    </location>
</feature>
<feature type="region of interest" description="Disordered" evidence="1">
    <location>
        <begin position="1"/>
        <end position="24"/>
    </location>
</feature>
<keyword evidence="4" id="KW-1185">Reference proteome</keyword>
<feature type="compositionally biased region" description="Pro residues" evidence="1">
    <location>
        <begin position="256"/>
        <end position="266"/>
    </location>
</feature>
<evidence type="ECO:0000256" key="2">
    <source>
        <dbReference type="SAM" id="Phobius"/>
    </source>
</evidence>
<name>A0A6A6SMP9_9PLEO</name>
<gene>
    <name evidence="3" type="ORF">K491DRAFT_685370</name>
</gene>
<sequence>MDKPKPRRSRFGSGGPDGPAMLDSITSADDLRKAIATFRATSQGPKLGFSSMLVEEQEEDEPVPPHVRPLAVRPNTGRRNQARKNSITVKPHVYVHAAPVNVDVLPRTADTSQAQKPLTTTTTDNITVEPHIHIHAPPFDNVVSPKIGDTSQAQKSLTTTPTNNITVEPRIQIHATPIRNNVPPSLDRERSRGDYVVVGAALQTGEPAAIAPPQNQSFALLPAPPDSGQSTPTPPVQDDHGQFVAPPQRQPVAHSPTPPAWGPPGTPAAVLPSEQPVPGGGKSRLWKIAAFSVFMAILLAALCRYYY</sequence>
<feature type="region of interest" description="Disordered" evidence="1">
    <location>
        <begin position="54"/>
        <end position="73"/>
    </location>
</feature>
<organism evidence="3 4">
    <name type="scientific">Lophiostoma macrostomum CBS 122681</name>
    <dbReference type="NCBI Taxonomy" id="1314788"/>
    <lineage>
        <taxon>Eukaryota</taxon>
        <taxon>Fungi</taxon>
        <taxon>Dikarya</taxon>
        <taxon>Ascomycota</taxon>
        <taxon>Pezizomycotina</taxon>
        <taxon>Dothideomycetes</taxon>
        <taxon>Pleosporomycetidae</taxon>
        <taxon>Pleosporales</taxon>
        <taxon>Lophiostomataceae</taxon>
        <taxon>Lophiostoma</taxon>
    </lineage>
</organism>
<protein>
    <submittedName>
        <fullName evidence="3">Uncharacterized protein</fullName>
    </submittedName>
</protein>
<dbReference type="Proteomes" id="UP000799324">
    <property type="component" value="Unassembled WGS sequence"/>
</dbReference>
<reference evidence="3" key="1">
    <citation type="journal article" date="2020" name="Stud. Mycol.">
        <title>101 Dothideomycetes genomes: a test case for predicting lifestyles and emergence of pathogens.</title>
        <authorList>
            <person name="Haridas S."/>
            <person name="Albert R."/>
            <person name="Binder M."/>
            <person name="Bloem J."/>
            <person name="Labutti K."/>
            <person name="Salamov A."/>
            <person name="Andreopoulos B."/>
            <person name="Baker S."/>
            <person name="Barry K."/>
            <person name="Bills G."/>
            <person name="Bluhm B."/>
            <person name="Cannon C."/>
            <person name="Castanera R."/>
            <person name="Culley D."/>
            <person name="Daum C."/>
            <person name="Ezra D."/>
            <person name="Gonzalez J."/>
            <person name="Henrissat B."/>
            <person name="Kuo A."/>
            <person name="Liang C."/>
            <person name="Lipzen A."/>
            <person name="Lutzoni F."/>
            <person name="Magnuson J."/>
            <person name="Mondo S."/>
            <person name="Nolan M."/>
            <person name="Ohm R."/>
            <person name="Pangilinan J."/>
            <person name="Park H.-J."/>
            <person name="Ramirez L."/>
            <person name="Alfaro M."/>
            <person name="Sun H."/>
            <person name="Tritt A."/>
            <person name="Yoshinaga Y."/>
            <person name="Zwiers L.-H."/>
            <person name="Turgeon B."/>
            <person name="Goodwin S."/>
            <person name="Spatafora J."/>
            <person name="Crous P."/>
            <person name="Grigoriev I."/>
        </authorList>
    </citation>
    <scope>NUCLEOTIDE SEQUENCE</scope>
    <source>
        <strain evidence="3">CBS 122681</strain>
    </source>
</reference>
<evidence type="ECO:0000256" key="1">
    <source>
        <dbReference type="SAM" id="MobiDB-lite"/>
    </source>
</evidence>
<evidence type="ECO:0000313" key="4">
    <source>
        <dbReference type="Proteomes" id="UP000799324"/>
    </source>
</evidence>
<dbReference type="AlphaFoldDB" id="A0A6A6SMP9"/>
<keyword evidence="2" id="KW-1133">Transmembrane helix</keyword>
<evidence type="ECO:0000313" key="3">
    <source>
        <dbReference type="EMBL" id="KAF2647628.1"/>
    </source>
</evidence>
<keyword evidence="2" id="KW-0812">Transmembrane</keyword>
<dbReference type="EMBL" id="MU004597">
    <property type="protein sequence ID" value="KAF2647628.1"/>
    <property type="molecule type" value="Genomic_DNA"/>
</dbReference>